<protein>
    <recommendedName>
        <fullName evidence="10">Phosphate transport system permease protein</fullName>
    </recommendedName>
</protein>
<evidence type="ECO:0000256" key="9">
    <source>
        <dbReference type="RuleBase" id="RU363032"/>
    </source>
</evidence>
<evidence type="ECO:0000256" key="3">
    <source>
        <dbReference type="ARBA" id="ARBA00022448"/>
    </source>
</evidence>
<dbReference type="Gene3D" id="1.10.3720.10">
    <property type="entry name" value="MetI-like"/>
    <property type="match status" value="1"/>
</dbReference>
<name>A0ABP8D429_9ACTN</name>
<dbReference type="InterPro" id="IPR000515">
    <property type="entry name" value="MetI-like"/>
</dbReference>
<dbReference type="PANTHER" id="PTHR30425">
    <property type="entry name" value="PHOSPHATE TRANSPORT SYSTEM PERMEASE PROTEIN PST"/>
    <property type="match status" value="1"/>
</dbReference>
<keyword evidence="13" id="KW-1185">Reference proteome</keyword>
<feature type="transmembrane region" description="Helical" evidence="9">
    <location>
        <begin position="253"/>
        <end position="276"/>
    </location>
</feature>
<evidence type="ECO:0000259" key="11">
    <source>
        <dbReference type="PROSITE" id="PS50928"/>
    </source>
</evidence>
<dbReference type="Proteomes" id="UP001500620">
    <property type="component" value="Unassembled WGS sequence"/>
</dbReference>
<organism evidence="12 13">
    <name type="scientific">Dactylosporangium darangshiense</name>
    <dbReference type="NCBI Taxonomy" id="579108"/>
    <lineage>
        <taxon>Bacteria</taxon>
        <taxon>Bacillati</taxon>
        <taxon>Actinomycetota</taxon>
        <taxon>Actinomycetes</taxon>
        <taxon>Micromonosporales</taxon>
        <taxon>Micromonosporaceae</taxon>
        <taxon>Dactylosporangium</taxon>
    </lineage>
</organism>
<feature type="transmembrane region" description="Helical" evidence="9">
    <location>
        <begin position="31"/>
        <end position="56"/>
    </location>
</feature>
<evidence type="ECO:0000256" key="5">
    <source>
        <dbReference type="ARBA" id="ARBA00022592"/>
    </source>
</evidence>
<reference evidence="13" key="1">
    <citation type="journal article" date="2019" name="Int. J. Syst. Evol. Microbiol.">
        <title>The Global Catalogue of Microorganisms (GCM) 10K type strain sequencing project: providing services to taxonomists for standard genome sequencing and annotation.</title>
        <authorList>
            <consortium name="The Broad Institute Genomics Platform"/>
            <consortium name="The Broad Institute Genome Sequencing Center for Infectious Disease"/>
            <person name="Wu L."/>
            <person name="Ma J."/>
        </authorList>
    </citation>
    <scope>NUCLEOTIDE SEQUENCE [LARGE SCALE GENOMIC DNA]</scope>
    <source>
        <strain evidence="13">JCM 17441</strain>
    </source>
</reference>
<dbReference type="PANTHER" id="PTHR30425:SF1">
    <property type="entry name" value="PHOSPHATE TRANSPORT SYSTEM PERMEASE PROTEIN PSTC"/>
    <property type="match status" value="1"/>
</dbReference>
<evidence type="ECO:0000256" key="6">
    <source>
        <dbReference type="ARBA" id="ARBA00022692"/>
    </source>
</evidence>
<accession>A0ABP8D429</accession>
<feature type="domain" description="ABC transmembrane type-1" evidence="11">
    <location>
        <begin position="90"/>
        <end position="315"/>
    </location>
</feature>
<evidence type="ECO:0000256" key="2">
    <source>
        <dbReference type="ARBA" id="ARBA00007069"/>
    </source>
</evidence>
<keyword evidence="7 9" id="KW-1133">Transmembrane helix</keyword>
<dbReference type="CDD" id="cd06261">
    <property type="entry name" value="TM_PBP2"/>
    <property type="match status" value="1"/>
</dbReference>
<dbReference type="NCBIfam" id="TIGR02138">
    <property type="entry name" value="phosphate_pstC"/>
    <property type="match status" value="1"/>
</dbReference>
<evidence type="ECO:0000256" key="8">
    <source>
        <dbReference type="ARBA" id="ARBA00023136"/>
    </source>
</evidence>
<comment type="function">
    <text evidence="10">Part of the binding-protein-dependent transport system for phosphate; probably responsible for the translocation of the substrate across the membrane.</text>
</comment>
<feature type="transmembrane region" description="Helical" evidence="9">
    <location>
        <begin position="296"/>
        <end position="315"/>
    </location>
</feature>
<evidence type="ECO:0000313" key="12">
    <source>
        <dbReference type="EMBL" id="GAA4246972.1"/>
    </source>
</evidence>
<dbReference type="PROSITE" id="PS50928">
    <property type="entry name" value="ABC_TM1"/>
    <property type="match status" value="1"/>
</dbReference>
<proteinExistence type="inferred from homology"/>
<keyword evidence="4 10" id="KW-1003">Cell membrane</keyword>
<feature type="transmembrane region" description="Helical" evidence="9">
    <location>
        <begin position="84"/>
        <end position="115"/>
    </location>
</feature>
<keyword evidence="3 9" id="KW-0813">Transport</keyword>
<keyword evidence="5 10" id="KW-0592">Phosphate transport</keyword>
<gene>
    <name evidence="12" type="primary">pstC_1</name>
    <name evidence="12" type="ORF">GCM10022255_020980</name>
</gene>
<keyword evidence="8 9" id="KW-0472">Membrane</keyword>
<evidence type="ECO:0000256" key="1">
    <source>
        <dbReference type="ARBA" id="ARBA00004651"/>
    </source>
</evidence>
<dbReference type="InterPro" id="IPR035906">
    <property type="entry name" value="MetI-like_sf"/>
</dbReference>
<keyword evidence="6 9" id="KW-0812">Transmembrane</keyword>
<dbReference type="InterPro" id="IPR051124">
    <property type="entry name" value="Phosphate_Transport_Permease"/>
</dbReference>
<comment type="caution">
    <text evidence="12">The sequence shown here is derived from an EMBL/GenBank/DDBJ whole genome shotgun (WGS) entry which is preliminary data.</text>
</comment>
<dbReference type="Pfam" id="PF00528">
    <property type="entry name" value="BPD_transp_1"/>
    <property type="match status" value="1"/>
</dbReference>
<dbReference type="SUPFAM" id="SSF161098">
    <property type="entry name" value="MetI-like"/>
    <property type="match status" value="1"/>
</dbReference>
<comment type="similarity">
    <text evidence="2 10">Belongs to the binding-protein-dependent transport system permease family. CysTW subfamily.</text>
</comment>
<feature type="transmembrane region" description="Helical" evidence="9">
    <location>
        <begin position="177"/>
        <end position="196"/>
    </location>
</feature>
<sequence>MSQQTLPSTSAGSPGGGGGLPPRKRFSGDMFFRGTATAAGSMVLVIIAAIAVFLVVKAIPAINKDTVNFFTYKEWFTDGDQPKFGIAATVFGTVLTAALALLISVPVALGIALCLSHYAHRRVATTLGFVIDLLAAVPSVVFGLWGRDYFYEPITDLSKWLHDVFGWLPIFGSGGPYGKSVLLGSVVLAIMILPIVTSLSREVFLQTPPENQEAALALGSTKWEMIRTAVLPYGRAGIIASVMLGLGRALGETIALALTLGSVFAVNFDFLGPGGITIASNIANRFGEANDLGRGALIASGLVLFVITLIVNMGARAIVYRRREFVGGSA</sequence>
<evidence type="ECO:0000256" key="10">
    <source>
        <dbReference type="RuleBase" id="RU363054"/>
    </source>
</evidence>
<dbReference type="InterPro" id="IPR011864">
    <property type="entry name" value="Phosphate_PstC"/>
</dbReference>
<evidence type="ECO:0000313" key="13">
    <source>
        <dbReference type="Proteomes" id="UP001500620"/>
    </source>
</evidence>
<dbReference type="EMBL" id="BAABAT010000004">
    <property type="protein sequence ID" value="GAA4246972.1"/>
    <property type="molecule type" value="Genomic_DNA"/>
</dbReference>
<comment type="subcellular location">
    <subcellularLocation>
        <location evidence="1 9">Cell membrane</location>
        <topology evidence="1 9">Multi-pass membrane protein</topology>
    </subcellularLocation>
</comment>
<feature type="transmembrane region" description="Helical" evidence="9">
    <location>
        <begin position="127"/>
        <end position="145"/>
    </location>
</feature>
<evidence type="ECO:0000256" key="7">
    <source>
        <dbReference type="ARBA" id="ARBA00022989"/>
    </source>
</evidence>
<evidence type="ECO:0000256" key="4">
    <source>
        <dbReference type="ARBA" id="ARBA00022475"/>
    </source>
</evidence>